<gene>
    <name evidence="2" type="ORF">DIZ78_17260</name>
</gene>
<dbReference type="Proteomes" id="UP000254771">
    <property type="component" value="Unassembled WGS sequence"/>
</dbReference>
<reference evidence="2 3" key="1">
    <citation type="journal article" date="2018" name="ISME J.">
        <title>Endosymbiont genomes yield clues of tubeworm success.</title>
        <authorList>
            <person name="Li Y."/>
            <person name="Liles M.R."/>
            <person name="Halanych K.M."/>
        </authorList>
    </citation>
    <scope>NUCLEOTIDE SEQUENCE [LARGE SCALE GENOMIC DNA]</scope>
    <source>
        <strain evidence="2">A1462</strain>
    </source>
</reference>
<comment type="caution">
    <text evidence="2">The sequence shown here is derived from an EMBL/GenBank/DDBJ whole genome shotgun (WGS) entry which is preliminary data.</text>
</comment>
<feature type="region of interest" description="Disordered" evidence="1">
    <location>
        <begin position="227"/>
        <end position="250"/>
    </location>
</feature>
<evidence type="ECO:0000313" key="3">
    <source>
        <dbReference type="Proteomes" id="UP000254771"/>
    </source>
</evidence>
<feature type="compositionally biased region" description="Polar residues" evidence="1">
    <location>
        <begin position="232"/>
        <end position="250"/>
    </location>
</feature>
<organism evidence="2 3">
    <name type="scientific">endosymbiont of Escarpia spicata</name>
    <dbReference type="NCBI Taxonomy" id="2200908"/>
    <lineage>
        <taxon>Bacteria</taxon>
        <taxon>Pseudomonadati</taxon>
        <taxon>Pseudomonadota</taxon>
        <taxon>Gammaproteobacteria</taxon>
        <taxon>sulfur-oxidizing symbionts</taxon>
    </lineage>
</organism>
<dbReference type="EMBL" id="QFXE01000021">
    <property type="protein sequence ID" value="RDH82163.1"/>
    <property type="molecule type" value="Genomic_DNA"/>
</dbReference>
<proteinExistence type="predicted"/>
<dbReference type="AlphaFoldDB" id="A0A370DBB0"/>
<name>A0A370DBB0_9GAMM</name>
<evidence type="ECO:0000256" key="1">
    <source>
        <dbReference type="SAM" id="MobiDB-lite"/>
    </source>
</evidence>
<protein>
    <submittedName>
        <fullName evidence="2">Uncharacterized protein</fullName>
    </submittedName>
</protein>
<accession>A0A370DBB0</accession>
<sequence>MVSAIAVADDSSLNRDGVGDTVSSLLTPDNANLLMDDYSLSLSDSYSLQIDRTLGNFEDDSVTGLGGHVFWSDPQQGLLDASASTLQWGTANVNRFGLDGKWYNSITTLSGGVEYQTGDVDNQFNLFADIGLYPFEILSIQGGAAQINGEPMGHLGFEVQPAADSMPGLTLMGSAAMGKNDHEYIFLGLRYAFGSNGRLIDRHRNNPSLLFGSRRFGTDLYSIKTEREKSNEALSSTEPGFDGVTQSKTP</sequence>
<keyword evidence="3" id="KW-1185">Reference proteome</keyword>
<evidence type="ECO:0000313" key="2">
    <source>
        <dbReference type="EMBL" id="RDH82163.1"/>
    </source>
</evidence>